<keyword evidence="9 11" id="KW-0411">Iron-sulfur</keyword>
<dbReference type="InterPro" id="IPR040156">
    <property type="entry name" value="ETF-QO"/>
</dbReference>
<comment type="cofactor">
    <cofactor evidence="1 11">
        <name>FAD</name>
        <dbReference type="ChEBI" id="CHEBI:57692"/>
    </cofactor>
</comment>
<reference evidence="16" key="1">
    <citation type="journal article" date="2011" name="Genome Biol.">
        <title>Comparative and functional genomics provide insights into the pathogenicity of dermatophytic fungi.</title>
        <authorList>
            <person name="Burmester A."/>
            <person name="Shelest E."/>
            <person name="Gloeckner G."/>
            <person name="Heddergott C."/>
            <person name="Schindler S."/>
            <person name="Staib P."/>
            <person name="Heidel A."/>
            <person name="Felder M."/>
            <person name="Petzold A."/>
            <person name="Szafranski K."/>
            <person name="Feuermann M."/>
            <person name="Pedruzzi I."/>
            <person name="Priebe S."/>
            <person name="Groth M."/>
            <person name="Winkler R."/>
            <person name="Li W."/>
            <person name="Kniemeyer O."/>
            <person name="Schroeckh V."/>
            <person name="Hertweck C."/>
            <person name="Hube B."/>
            <person name="White T.C."/>
            <person name="Platzer M."/>
            <person name="Guthke R."/>
            <person name="Heitman J."/>
            <person name="Woestemeyer J."/>
            <person name="Zipfel P.F."/>
            <person name="Monod M."/>
            <person name="Brakhage A.A."/>
        </authorList>
    </citation>
    <scope>NUCLEOTIDE SEQUENCE [LARGE SCALE GENOMIC DNA]</scope>
    <source>
        <strain evidence="16">ATCC MYA-4681 / CBS 112371</strain>
    </source>
</reference>
<dbReference type="GeneID" id="9523964"/>
<evidence type="ECO:0000256" key="5">
    <source>
        <dbReference type="ARBA" id="ARBA00022827"/>
    </source>
</evidence>
<dbReference type="AlphaFoldDB" id="D4AMK0"/>
<feature type="domain" description="ETF-QO/FixX C-terminal" evidence="13">
    <location>
        <begin position="543"/>
        <end position="617"/>
    </location>
</feature>
<keyword evidence="16" id="KW-1185">Reference proteome</keyword>
<evidence type="ECO:0000259" key="14">
    <source>
        <dbReference type="Pfam" id="PF21162"/>
    </source>
</evidence>
<evidence type="ECO:0000256" key="6">
    <source>
        <dbReference type="ARBA" id="ARBA00022982"/>
    </source>
</evidence>
<evidence type="ECO:0000256" key="3">
    <source>
        <dbReference type="ARBA" id="ARBA00022630"/>
    </source>
</evidence>
<evidence type="ECO:0000313" key="16">
    <source>
        <dbReference type="Proteomes" id="UP000008866"/>
    </source>
</evidence>
<dbReference type="SUPFAM" id="SSF54373">
    <property type="entry name" value="FAD-linked reductases, C-terminal domain"/>
    <property type="match status" value="1"/>
</dbReference>
<feature type="region of interest" description="Disordered" evidence="12">
    <location>
        <begin position="65"/>
        <end position="92"/>
    </location>
</feature>
<keyword evidence="6 11" id="KW-0249">Electron transport</keyword>
<dbReference type="eggNOG" id="KOG2415">
    <property type="taxonomic scope" value="Eukaryota"/>
</dbReference>
<dbReference type="EC" id="1.5.5.1" evidence="11"/>
<keyword evidence="8 11" id="KW-0408">Iron</keyword>
<proteinExistence type="predicted"/>
<name>D4AMK0_ARTBC</name>
<dbReference type="GO" id="GO:0004174">
    <property type="term" value="F:electron-transferring-flavoprotein dehydrogenase activity"/>
    <property type="evidence" value="ECO:0007669"/>
    <property type="project" value="UniProtKB-UniRule"/>
</dbReference>
<dbReference type="Proteomes" id="UP000008866">
    <property type="component" value="Unassembled WGS sequence"/>
</dbReference>
<keyword evidence="10 11" id="KW-0830">Ubiquinone</keyword>
<dbReference type="InterPro" id="IPR007859">
    <property type="entry name" value="ETF-QO/FixX_C"/>
</dbReference>
<evidence type="ECO:0000256" key="11">
    <source>
        <dbReference type="RuleBase" id="RU366068"/>
    </source>
</evidence>
<feature type="domain" description="ETF-QO/FixC ubiquinone-binding" evidence="14">
    <location>
        <begin position="307"/>
        <end position="400"/>
    </location>
</feature>
<comment type="function">
    <text evidence="11">Accepts electrons from ETF and reduces ubiquinone.</text>
</comment>
<dbReference type="InterPro" id="IPR036188">
    <property type="entry name" value="FAD/NAD-bd_sf"/>
</dbReference>
<dbReference type="PANTHER" id="PTHR10617:SF107">
    <property type="entry name" value="ELECTRON TRANSFER FLAVOPROTEIN-UBIQUINONE OXIDOREDUCTASE, MITOCHONDRIAL"/>
    <property type="match status" value="1"/>
</dbReference>
<dbReference type="HOGENOM" id="CLU_009667_4_0_1"/>
<dbReference type="GO" id="GO:0051539">
    <property type="term" value="F:4 iron, 4 sulfur cluster binding"/>
    <property type="evidence" value="ECO:0007669"/>
    <property type="project" value="UniProtKB-UniRule"/>
</dbReference>
<keyword evidence="5 11" id="KW-0274">FAD</keyword>
<accession>D4AMK0</accession>
<dbReference type="Gene3D" id="3.30.9.90">
    <property type="match status" value="1"/>
</dbReference>
<dbReference type="KEGG" id="abe:ARB_05453"/>
<evidence type="ECO:0000256" key="8">
    <source>
        <dbReference type="ARBA" id="ARBA00023004"/>
    </source>
</evidence>
<comment type="catalytic activity">
    <reaction evidence="11">
        <text>a ubiquinone + reduced [electron-transfer flavoprotein] = a ubiquinol + oxidized [electron-transfer flavoprotein] + H(+)</text>
        <dbReference type="Rhea" id="RHEA:24052"/>
        <dbReference type="Rhea" id="RHEA-COMP:9565"/>
        <dbReference type="Rhea" id="RHEA-COMP:9566"/>
        <dbReference type="Rhea" id="RHEA-COMP:10685"/>
        <dbReference type="Rhea" id="RHEA-COMP:10686"/>
        <dbReference type="ChEBI" id="CHEBI:15378"/>
        <dbReference type="ChEBI" id="CHEBI:16389"/>
        <dbReference type="ChEBI" id="CHEBI:17976"/>
        <dbReference type="ChEBI" id="CHEBI:57692"/>
        <dbReference type="ChEBI" id="CHEBI:58307"/>
        <dbReference type="EC" id="1.5.5.1"/>
    </reaction>
</comment>
<evidence type="ECO:0000313" key="15">
    <source>
        <dbReference type="EMBL" id="EFE35411.1"/>
    </source>
</evidence>
<keyword evidence="4 11" id="KW-0479">Metal-binding</keyword>
<dbReference type="Gene3D" id="3.50.50.60">
    <property type="entry name" value="FAD/NAD(P)-binding domain"/>
    <property type="match status" value="1"/>
</dbReference>
<protein>
    <recommendedName>
        <fullName evidence="11">Electron transfer flavoprotein-ubiquinone oxidoreductase</fullName>
        <shortName evidence="11">ETF-QO</shortName>
        <ecNumber evidence="11">1.5.5.1</ecNumber>
    </recommendedName>
</protein>
<organism evidence="15 16">
    <name type="scientific">Arthroderma benhamiae (strain ATCC MYA-4681 / CBS 112371)</name>
    <name type="common">Trichophyton mentagrophytes</name>
    <dbReference type="NCBI Taxonomy" id="663331"/>
    <lineage>
        <taxon>Eukaryota</taxon>
        <taxon>Fungi</taxon>
        <taxon>Dikarya</taxon>
        <taxon>Ascomycota</taxon>
        <taxon>Pezizomycotina</taxon>
        <taxon>Eurotiomycetes</taxon>
        <taxon>Eurotiomycetidae</taxon>
        <taxon>Onygenales</taxon>
        <taxon>Arthrodermataceae</taxon>
        <taxon>Trichophyton</taxon>
    </lineage>
</organism>
<gene>
    <name evidence="15" type="ORF">ARB_05453</name>
</gene>
<dbReference type="SUPFAM" id="SSF54862">
    <property type="entry name" value="4Fe-4S ferredoxins"/>
    <property type="match status" value="2"/>
</dbReference>
<evidence type="ECO:0000256" key="1">
    <source>
        <dbReference type="ARBA" id="ARBA00001974"/>
    </source>
</evidence>
<evidence type="ECO:0000256" key="9">
    <source>
        <dbReference type="ARBA" id="ARBA00023014"/>
    </source>
</evidence>
<evidence type="ECO:0000256" key="12">
    <source>
        <dbReference type="SAM" id="MobiDB-lite"/>
    </source>
</evidence>
<dbReference type="RefSeq" id="XP_003016056.1">
    <property type="nucleotide sequence ID" value="XM_003016010.1"/>
</dbReference>
<evidence type="ECO:0000256" key="2">
    <source>
        <dbReference type="ARBA" id="ARBA00022448"/>
    </source>
</evidence>
<evidence type="ECO:0000256" key="10">
    <source>
        <dbReference type="ARBA" id="ARBA00023075"/>
    </source>
</evidence>
<evidence type="ECO:0000256" key="4">
    <source>
        <dbReference type="ARBA" id="ARBA00022723"/>
    </source>
</evidence>
<dbReference type="GO" id="GO:0005743">
    <property type="term" value="C:mitochondrial inner membrane"/>
    <property type="evidence" value="ECO:0007669"/>
    <property type="project" value="TreeGrafter"/>
</dbReference>
<dbReference type="Gene3D" id="3.30.70.20">
    <property type="match status" value="1"/>
</dbReference>
<keyword evidence="3 11" id="KW-0285">Flavoprotein</keyword>
<dbReference type="Pfam" id="PF21162">
    <property type="entry name" value="ETFQO_UQ-bd"/>
    <property type="match status" value="1"/>
</dbReference>
<evidence type="ECO:0000259" key="13">
    <source>
        <dbReference type="Pfam" id="PF05187"/>
    </source>
</evidence>
<dbReference type="Pfam" id="PF13450">
    <property type="entry name" value="NAD_binding_8"/>
    <property type="match status" value="1"/>
</dbReference>
<feature type="domain" description="ETF-QO/FixX C-terminal" evidence="13">
    <location>
        <begin position="637"/>
        <end position="668"/>
    </location>
</feature>
<dbReference type="GO" id="GO:0046872">
    <property type="term" value="F:metal ion binding"/>
    <property type="evidence" value="ECO:0007669"/>
    <property type="project" value="UniProtKB-KW"/>
</dbReference>
<comment type="cofactor">
    <cofactor evidence="11">
        <name>[4Fe-4S] cluster</name>
        <dbReference type="ChEBI" id="CHEBI:49883"/>
    </cofactor>
    <text evidence="11">Binds 1 [4Fe-4S] cluster.</text>
</comment>
<evidence type="ECO:0000256" key="7">
    <source>
        <dbReference type="ARBA" id="ARBA00023002"/>
    </source>
</evidence>
<dbReference type="InterPro" id="IPR049398">
    <property type="entry name" value="ETF-QO/FixC_UQ-bd"/>
</dbReference>
<dbReference type="EMBL" id="ABSU01000003">
    <property type="protein sequence ID" value="EFE35411.1"/>
    <property type="molecule type" value="Genomic_DNA"/>
</dbReference>
<feature type="compositionally biased region" description="Basic and acidic residues" evidence="12">
    <location>
        <begin position="80"/>
        <end position="92"/>
    </location>
</feature>
<keyword evidence="7 11" id="KW-0560">Oxidoreductase</keyword>
<dbReference type="PANTHER" id="PTHR10617">
    <property type="entry name" value="ELECTRON TRANSFER FLAVOPROTEIN-UBIQUINONE OXIDOREDUCTASE"/>
    <property type="match status" value="1"/>
</dbReference>
<dbReference type="OMA" id="INFQNCV"/>
<dbReference type="SUPFAM" id="SSF51905">
    <property type="entry name" value="FAD/NAD(P)-binding domain"/>
    <property type="match status" value="1"/>
</dbReference>
<dbReference type="Pfam" id="PF05187">
    <property type="entry name" value="Fer4_ETF_QO"/>
    <property type="match status" value="2"/>
</dbReference>
<sequence length="670" mass="73943">MASRSAVLPFAFARREACCAAPAWRRATPSRAAAAVGGLSQYSTSAPVRRRAVQRCIAGQKTGLARFSGQQQRSFSHAPVRRDEEQESRFRPEDIQRESDEVDVCIVGGGPAGLCAAIQLKKLANEAGNEDFRVLLLEKAGEIGDHIVSGNVLQPTAINELLPDWLAEDNPNRFEHTTPVTTDKMRFLTEKYAIPIPAPPQMNNHGNYILSLSQLCKWLGERAEELGVEVYPGFAASEVLYNADGSVKGVATNDVGIGRNGKPKESFERGMEFHARVTLLGEGCHGSLTKKVMKKFDLRRDCQPQTYGIGIKEVWEVQPEKFRKGEVTHTMGYPLPRDTYGGSFMYHFGDNMVSVGLTVGLDYPNPWLSPYNEFQKLKQHPLFRSVLEGGQCIAYAGRALIEGGFQSIPKCAFPGGALIGDSAGFMNVPKVKGTHTSMLSGMLAAKATYSALSGNSSDGTIFLYEYEDALRSSTIWSELKEVRNMRPSFSTPLGVYGGIMYSGLEAYILRGRVPWTLKHHSTDSAATKPASECKKIEYPKPDGEVTFDILTSVSRTGTNHEEDQPVHLQVADWEKHTADAWPKWQGVENRFCPAGVYEYIEDKDKPHGVRFQINAQNEAGVRRLAFYRSANSSSSYSSCIHCKTCDIKVPTQDINWQTPQGGEGPKYSIT</sequence>
<dbReference type="STRING" id="663331.D4AMK0"/>
<comment type="caution">
    <text evidence="15">The sequence shown here is derived from an EMBL/GenBank/DDBJ whole genome shotgun (WGS) entry which is preliminary data.</text>
</comment>
<keyword evidence="2 11" id="KW-0813">Transport</keyword>